<dbReference type="EMBL" id="MLJW01000109">
    <property type="protein sequence ID" value="OIQ99159.1"/>
    <property type="molecule type" value="Genomic_DNA"/>
</dbReference>
<organism evidence="2">
    <name type="scientific">mine drainage metagenome</name>
    <dbReference type="NCBI Taxonomy" id="410659"/>
    <lineage>
        <taxon>unclassified sequences</taxon>
        <taxon>metagenomes</taxon>
        <taxon>ecological metagenomes</taxon>
    </lineage>
</organism>
<accession>A0A1J5S4W6</accession>
<protein>
    <submittedName>
        <fullName evidence="2">Tellurite resistance protein TehB</fullName>
    </submittedName>
</protein>
<gene>
    <name evidence="2" type="ORF">GALL_187390</name>
</gene>
<dbReference type="SUPFAM" id="SSF53335">
    <property type="entry name" value="S-adenosyl-L-methionine-dependent methyltransferases"/>
    <property type="match status" value="1"/>
</dbReference>
<evidence type="ECO:0000313" key="2">
    <source>
        <dbReference type="EMBL" id="OIQ99159.1"/>
    </source>
</evidence>
<proteinExistence type="predicted"/>
<evidence type="ECO:0000259" key="1">
    <source>
        <dbReference type="Pfam" id="PF13649"/>
    </source>
</evidence>
<sequence>MSEAPPPSAWVSRFAPLIVAGGAVLDLACGSGRHTRLLAGLGHPVEAVDRDPEALASLQQLPGVNTNCADLEAGPWPYGGRGFAGIVVANYLWRPLFPHLLAALDQGGVLIYETFMIGNERHGKPANPAFLLRTNELLDLVRPRLTVLAFEQGEVEQPRPAVVQRLCARRGGALVLPD</sequence>
<comment type="caution">
    <text evidence="2">The sequence shown here is derived from an EMBL/GenBank/DDBJ whole genome shotgun (WGS) entry which is preliminary data.</text>
</comment>
<dbReference type="InterPro" id="IPR041698">
    <property type="entry name" value="Methyltransf_25"/>
</dbReference>
<dbReference type="AlphaFoldDB" id="A0A1J5S4W6"/>
<name>A0A1J5S4W6_9ZZZZ</name>
<dbReference type="Gene3D" id="3.40.50.150">
    <property type="entry name" value="Vaccinia Virus protein VP39"/>
    <property type="match status" value="1"/>
</dbReference>
<dbReference type="CDD" id="cd02440">
    <property type="entry name" value="AdoMet_MTases"/>
    <property type="match status" value="1"/>
</dbReference>
<dbReference type="InterPro" id="IPR029063">
    <property type="entry name" value="SAM-dependent_MTases_sf"/>
</dbReference>
<reference evidence="2" key="1">
    <citation type="submission" date="2016-10" db="EMBL/GenBank/DDBJ databases">
        <title>Sequence of Gallionella enrichment culture.</title>
        <authorList>
            <person name="Poehlein A."/>
            <person name="Muehling M."/>
            <person name="Daniel R."/>
        </authorList>
    </citation>
    <scope>NUCLEOTIDE SEQUENCE</scope>
</reference>
<dbReference type="Pfam" id="PF13649">
    <property type="entry name" value="Methyltransf_25"/>
    <property type="match status" value="1"/>
</dbReference>
<feature type="domain" description="Methyltransferase" evidence="1">
    <location>
        <begin position="24"/>
        <end position="101"/>
    </location>
</feature>